<comment type="caution">
    <text evidence="2">The sequence shown here is derived from an EMBL/GenBank/DDBJ whole genome shotgun (WGS) entry which is preliminary data.</text>
</comment>
<keyword evidence="1" id="KW-0472">Membrane</keyword>
<evidence type="ECO:0000313" key="3">
    <source>
        <dbReference type="Proteomes" id="UP000033854"/>
    </source>
</evidence>
<evidence type="ECO:0000256" key="1">
    <source>
        <dbReference type="SAM" id="Phobius"/>
    </source>
</evidence>
<dbReference type="InterPro" id="IPR043993">
    <property type="entry name" value="T4SS_pilin"/>
</dbReference>
<organism evidence="2 3">
    <name type="scientific">Candidatus Collierbacteria bacterium GW2011_GWA2_42_17</name>
    <dbReference type="NCBI Taxonomy" id="1618378"/>
    <lineage>
        <taxon>Bacteria</taxon>
        <taxon>Candidatus Collieribacteriota</taxon>
    </lineage>
</organism>
<dbReference type="Pfam" id="PF18895">
    <property type="entry name" value="T4SS_pilin"/>
    <property type="match status" value="1"/>
</dbReference>
<evidence type="ECO:0000313" key="2">
    <source>
        <dbReference type="EMBL" id="KKS43459.1"/>
    </source>
</evidence>
<accession>A0A0G0Z3Y3</accession>
<dbReference type="EMBL" id="LCDA01000001">
    <property type="protein sequence ID" value="KKS43459.1"/>
    <property type="molecule type" value="Genomic_DNA"/>
</dbReference>
<feature type="transmembrane region" description="Helical" evidence="1">
    <location>
        <begin position="28"/>
        <end position="53"/>
    </location>
</feature>
<name>A0A0G0Z3Y3_9BACT</name>
<dbReference type="AlphaFoldDB" id="A0A0G0Z3Y3"/>
<reference evidence="2 3" key="1">
    <citation type="journal article" date="2015" name="Nature">
        <title>rRNA introns, odd ribosomes, and small enigmatic genomes across a large radiation of phyla.</title>
        <authorList>
            <person name="Brown C.T."/>
            <person name="Hug L.A."/>
            <person name="Thomas B.C."/>
            <person name="Sharon I."/>
            <person name="Castelle C.J."/>
            <person name="Singh A."/>
            <person name="Wilkins M.J."/>
            <person name="Williams K.H."/>
            <person name="Banfield J.F."/>
        </authorList>
    </citation>
    <scope>NUCLEOTIDE SEQUENCE [LARGE SCALE GENOMIC DNA]</scope>
</reference>
<proteinExistence type="predicted"/>
<keyword evidence="1" id="KW-1133">Transmembrane helix</keyword>
<keyword evidence="1" id="KW-0812">Transmembrane</keyword>
<gene>
    <name evidence="2" type="ORF">UV06_C0001G0193</name>
</gene>
<feature type="transmembrane region" description="Helical" evidence="1">
    <location>
        <begin position="74"/>
        <end position="96"/>
    </location>
</feature>
<dbReference type="Proteomes" id="UP000033854">
    <property type="component" value="Unassembled WGS sequence"/>
</dbReference>
<sequence>MSLIPQTFAAEIGSLRPANMKITDIGKLISAAIQVAFIVAGILTFVFLVLGGIEWLTSGGDKSKTEQARNRITAALVGLAIVAASWALMQLISYFFGIDIFSGNITPPLPY</sequence>
<protein>
    <submittedName>
        <fullName evidence="2">Uncharacterized protein</fullName>
    </submittedName>
</protein>